<proteinExistence type="predicted"/>
<evidence type="ECO:0000256" key="1">
    <source>
        <dbReference type="SAM" id="MobiDB-lite"/>
    </source>
</evidence>
<dbReference type="InParanoid" id="A0A0C3C9L2"/>
<organism evidence="2 3">
    <name type="scientific">Piloderma croceum (strain F 1598)</name>
    <dbReference type="NCBI Taxonomy" id="765440"/>
    <lineage>
        <taxon>Eukaryota</taxon>
        <taxon>Fungi</taxon>
        <taxon>Dikarya</taxon>
        <taxon>Basidiomycota</taxon>
        <taxon>Agaricomycotina</taxon>
        <taxon>Agaricomycetes</taxon>
        <taxon>Agaricomycetidae</taxon>
        <taxon>Atheliales</taxon>
        <taxon>Atheliaceae</taxon>
        <taxon>Piloderma</taxon>
    </lineage>
</organism>
<sequence>MPESPLSTNTSLPMAAASPSRGKSSPESPKVETVAPPTEQVVAPATSLTPPPAVLPTVAKQPPKSWASLLRSPADASASKAPNALPISSVVDFSAPATYTVIYSSIS</sequence>
<evidence type="ECO:0000313" key="3">
    <source>
        <dbReference type="Proteomes" id="UP000054166"/>
    </source>
</evidence>
<dbReference type="Proteomes" id="UP000054166">
    <property type="component" value="Unassembled WGS sequence"/>
</dbReference>
<dbReference type="AlphaFoldDB" id="A0A0C3C9L2"/>
<gene>
    <name evidence="2" type="ORF">PILCRDRAFT_4899</name>
</gene>
<keyword evidence="3" id="KW-1185">Reference proteome</keyword>
<dbReference type="EMBL" id="KN832982">
    <property type="protein sequence ID" value="KIM86397.1"/>
    <property type="molecule type" value="Genomic_DNA"/>
</dbReference>
<feature type="region of interest" description="Disordered" evidence="1">
    <location>
        <begin position="1"/>
        <end position="81"/>
    </location>
</feature>
<dbReference type="HOGENOM" id="CLU_2210958_0_0_1"/>
<name>A0A0C3C9L2_PILCF</name>
<feature type="compositionally biased region" description="Polar residues" evidence="1">
    <location>
        <begin position="1"/>
        <end position="12"/>
    </location>
</feature>
<reference evidence="2 3" key="1">
    <citation type="submission" date="2014-04" db="EMBL/GenBank/DDBJ databases">
        <authorList>
            <consortium name="DOE Joint Genome Institute"/>
            <person name="Kuo A."/>
            <person name="Tarkka M."/>
            <person name="Buscot F."/>
            <person name="Kohler A."/>
            <person name="Nagy L.G."/>
            <person name="Floudas D."/>
            <person name="Copeland A."/>
            <person name="Barry K.W."/>
            <person name="Cichocki N."/>
            <person name="Veneault-Fourrey C."/>
            <person name="LaButti K."/>
            <person name="Lindquist E.A."/>
            <person name="Lipzen A."/>
            <person name="Lundell T."/>
            <person name="Morin E."/>
            <person name="Murat C."/>
            <person name="Sun H."/>
            <person name="Tunlid A."/>
            <person name="Henrissat B."/>
            <person name="Grigoriev I.V."/>
            <person name="Hibbett D.S."/>
            <person name="Martin F."/>
            <person name="Nordberg H.P."/>
            <person name="Cantor M.N."/>
            <person name="Hua S.X."/>
        </authorList>
    </citation>
    <scope>NUCLEOTIDE SEQUENCE [LARGE SCALE GENOMIC DNA]</scope>
    <source>
        <strain evidence="2 3">F 1598</strain>
    </source>
</reference>
<accession>A0A0C3C9L2</accession>
<reference evidence="3" key="2">
    <citation type="submission" date="2015-01" db="EMBL/GenBank/DDBJ databases">
        <title>Evolutionary Origins and Diversification of the Mycorrhizal Mutualists.</title>
        <authorList>
            <consortium name="DOE Joint Genome Institute"/>
            <consortium name="Mycorrhizal Genomics Consortium"/>
            <person name="Kohler A."/>
            <person name="Kuo A."/>
            <person name="Nagy L.G."/>
            <person name="Floudas D."/>
            <person name="Copeland A."/>
            <person name="Barry K.W."/>
            <person name="Cichocki N."/>
            <person name="Veneault-Fourrey C."/>
            <person name="LaButti K."/>
            <person name="Lindquist E.A."/>
            <person name="Lipzen A."/>
            <person name="Lundell T."/>
            <person name="Morin E."/>
            <person name="Murat C."/>
            <person name="Riley R."/>
            <person name="Ohm R."/>
            <person name="Sun H."/>
            <person name="Tunlid A."/>
            <person name="Henrissat B."/>
            <person name="Grigoriev I.V."/>
            <person name="Hibbett D.S."/>
            <person name="Martin F."/>
        </authorList>
    </citation>
    <scope>NUCLEOTIDE SEQUENCE [LARGE SCALE GENOMIC DNA]</scope>
    <source>
        <strain evidence="3">F 1598</strain>
    </source>
</reference>
<evidence type="ECO:0000313" key="2">
    <source>
        <dbReference type="EMBL" id="KIM86397.1"/>
    </source>
</evidence>
<protein>
    <submittedName>
        <fullName evidence="2">Uncharacterized protein</fullName>
    </submittedName>
</protein>